<dbReference type="EMBL" id="CADCXU010026617">
    <property type="protein sequence ID" value="CAB0013412.1"/>
    <property type="molecule type" value="Genomic_DNA"/>
</dbReference>
<gene>
    <name evidence="2" type="ORF">NTEN_LOCUS18023</name>
</gene>
<dbReference type="Proteomes" id="UP000479000">
    <property type="component" value="Unassembled WGS sequence"/>
</dbReference>
<dbReference type="AlphaFoldDB" id="A0A6H5H8V7"/>
<evidence type="ECO:0000256" key="1">
    <source>
        <dbReference type="SAM" id="MobiDB-lite"/>
    </source>
</evidence>
<keyword evidence="3" id="KW-1185">Reference proteome</keyword>
<evidence type="ECO:0000313" key="3">
    <source>
        <dbReference type="Proteomes" id="UP000479000"/>
    </source>
</evidence>
<sequence length="58" mass="6779">MYSRVRDLYDRTAIHVRKYMGPFIQTDSLRPQRSIRIPVGRGPTRLPTSMRVTTHPPV</sequence>
<protein>
    <submittedName>
        <fullName evidence="2">Uncharacterized protein</fullName>
    </submittedName>
</protein>
<feature type="region of interest" description="Disordered" evidence="1">
    <location>
        <begin position="37"/>
        <end position="58"/>
    </location>
</feature>
<accession>A0A6H5H8V7</accession>
<feature type="non-terminal residue" evidence="2">
    <location>
        <position position="58"/>
    </location>
</feature>
<evidence type="ECO:0000313" key="2">
    <source>
        <dbReference type="EMBL" id="CAB0013412.1"/>
    </source>
</evidence>
<organism evidence="2 3">
    <name type="scientific">Nesidiocoris tenuis</name>
    <dbReference type="NCBI Taxonomy" id="355587"/>
    <lineage>
        <taxon>Eukaryota</taxon>
        <taxon>Metazoa</taxon>
        <taxon>Ecdysozoa</taxon>
        <taxon>Arthropoda</taxon>
        <taxon>Hexapoda</taxon>
        <taxon>Insecta</taxon>
        <taxon>Pterygota</taxon>
        <taxon>Neoptera</taxon>
        <taxon>Paraneoptera</taxon>
        <taxon>Hemiptera</taxon>
        <taxon>Heteroptera</taxon>
        <taxon>Panheteroptera</taxon>
        <taxon>Cimicomorpha</taxon>
        <taxon>Miridae</taxon>
        <taxon>Dicyphina</taxon>
        <taxon>Nesidiocoris</taxon>
    </lineage>
</organism>
<proteinExistence type="predicted"/>
<name>A0A6H5H8V7_9HEMI</name>
<reference evidence="2 3" key="1">
    <citation type="submission" date="2020-02" db="EMBL/GenBank/DDBJ databases">
        <authorList>
            <person name="Ferguson B K."/>
        </authorList>
    </citation>
    <scope>NUCLEOTIDE SEQUENCE [LARGE SCALE GENOMIC DNA]</scope>
</reference>